<evidence type="ECO:0000256" key="3">
    <source>
        <dbReference type="ARBA" id="ARBA00022475"/>
    </source>
</evidence>
<dbReference type="PANTHER" id="PTHR30193:SF1">
    <property type="entry name" value="ABC TRANSPORTER PERMEASE PROTEIN YESP-RELATED"/>
    <property type="match status" value="1"/>
</dbReference>
<feature type="transmembrane region" description="Helical" evidence="7">
    <location>
        <begin position="497"/>
        <end position="516"/>
    </location>
</feature>
<accession>A0A6J4IVW7</accession>
<evidence type="ECO:0000256" key="7">
    <source>
        <dbReference type="RuleBase" id="RU363032"/>
    </source>
</evidence>
<evidence type="ECO:0000256" key="1">
    <source>
        <dbReference type="ARBA" id="ARBA00004651"/>
    </source>
</evidence>
<feature type="transmembrane region" description="Helical" evidence="7">
    <location>
        <begin position="712"/>
        <end position="732"/>
    </location>
</feature>
<dbReference type="GO" id="GO:0005886">
    <property type="term" value="C:plasma membrane"/>
    <property type="evidence" value="ECO:0007669"/>
    <property type="project" value="UniProtKB-SubCell"/>
</dbReference>
<keyword evidence="6 7" id="KW-0472">Membrane</keyword>
<feature type="transmembrane region" description="Helical" evidence="7">
    <location>
        <begin position="807"/>
        <end position="833"/>
    </location>
</feature>
<keyword evidence="4 7" id="KW-0812">Transmembrane</keyword>
<protein>
    <submittedName>
        <fullName evidence="9">N-Acetyl-D-glucosamine ABC transport system, permease protein 1</fullName>
    </submittedName>
</protein>
<dbReference type="Pfam" id="PF01547">
    <property type="entry name" value="SBP_bac_1"/>
    <property type="match status" value="1"/>
</dbReference>
<proteinExistence type="inferred from homology"/>
<dbReference type="GO" id="GO:0055085">
    <property type="term" value="P:transmembrane transport"/>
    <property type="evidence" value="ECO:0007669"/>
    <property type="project" value="InterPro"/>
</dbReference>
<evidence type="ECO:0000256" key="2">
    <source>
        <dbReference type="ARBA" id="ARBA00022448"/>
    </source>
</evidence>
<keyword evidence="3" id="KW-1003">Cell membrane</keyword>
<dbReference type="SUPFAM" id="SSF161098">
    <property type="entry name" value="MetI-like"/>
    <property type="match status" value="1"/>
</dbReference>
<feature type="transmembrane region" description="Helical" evidence="7">
    <location>
        <begin position="660"/>
        <end position="680"/>
    </location>
</feature>
<name>A0A6J4IVW7_9BACT</name>
<dbReference type="Gene3D" id="1.10.3720.10">
    <property type="entry name" value="MetI-like"/>
    <property type="match status" value="1"/>
</dbReference>
<dbReference type="CDD" id="cd06261">
    <property type="entry name" value="TM_PBP2"/>
    <property type="match status" value="1"/>
</dbReference>
<dbReference type="EMBL" id="CADCTA010000097">
    <property type="protein sequence ID" value="CAA9261411.1"/>
    <property type="molecule type" value="Genomic_DNA"/>
</dbReference>
<evidence type="ECO:0000256" key="4">
    <source>
        <dbReference type="ARBA" id="ARBA00022692"/>
    </source>
</evidence>
<organism evidence="9">
    <name type="scientific">uncultured Chthoniobacterales bacterium</name>
    <dbReference type="NCBI Taxonomy" id="1836801"/>
    <lineage>
        <taxon>Bacteria</taxon>
        <taxon>Pseudomonadati</taxon>
        <taxon>Verrucomicrobiota</taxon>
        <taxon>Spartobacteria</taxon>
        <taxon>Chthoniobacterales</taxon>
        <taxon>environmental samples</taxon>
    </lineage>
</organism>
<dbReference type="SUPFAM" id="SSF53850">
    <property type="entry name" value="Periplasmic binding protein-like II"/>
    <property type="match status" value="1"/>
</dbReference>
<evidence type="ECO:0000313" key="9">
    <source>
        <dbReference type="EMBL" id="CAA9261411.1"/>
    </source>
</evidence>
<keyword evidence="2 7" id="KW-0813">Transport</keyword>
<sequence>MNVWKTLLAALAIGIALWLLSPTGTLRNQPGVIEISYLGDNGPNNDAVEDAVRAFEAESEARHAKDPSQPIYRVLRGQNASRDFTADPTRFLVSVAGGEPPDLILFDRYAISEWAARGAFAKLDEFVARDAATRGAEAIRAENYYNAAWEEVTYTDPVTSERGVYGVPERVDDRALFYNKDLLKRAGFVDENGEGRPPRTWEELAEMAPKLTERDARGQITRLGFAPNYGNAWLYIYAWMNGGELMSRDAKTVTLNSPPVVQALEWMVKVYDSIGGAGAVMAFQGSAQTGQLDPFTTERVAMKIDGYWNFPENLAQFGNHVNYALAVPPLPAAELAKGRSGFSWVSGWCFAIPSTARKKEAAWELLRFLTSQRAAEIIAESNRLQMESQGRLYVPTQNGNRHINQWLYEKYVANNPAIPAKVRDGVKLCNDLLETSPFRPVTPVGQLLFNEQKRATEEAIFHKTSPQAALDASTRVVQRQLDRTLSPPRGPVVPWKYFIWVYALLLIGAAVLIYWWETRGGFRTPALNPDPDLDLKPHRKEQEHESAAPRLEGTRSRYFRSQWRGGWLCASPWIIGFIVLTGGPILFSIIISFCDYDILNPARFIGFANYAHMFSEDPRFWKAIGNTLYMILGIPLGLALSLGIALLLNLEIRGVAVWRTFFYLPSIVPAVASSILWIWIFNPQAGLLNTFLATFGIHGPNWLEDENTSKPALILMGLWTAGGGMIIWLAGLKAISASYYEAAELDGAGAWQRFRHVTLPLLSPYIFFNVVMALIATLQIFTQAFIMTQGGPVDSTLFYAYHLFNSAFRFLQMGYASALGWFLFLAVFGLTLLQLKLSKRWVHYEE</sequence>
<dbReference type="Pfam" id="PF00528">
    <property type="entry name" value="BPD_transp_1"/>
    <property type="match status" value="1"/>
</dbReference>
<evidence type="ECO:0000256" key="6">
    <source>
        <dbReference type="ARBA" id="ARBA00023136"/>
    </source>
</evidence>
<dbReference type="InterPro" id="IPR006059">
    <property type="entry name" value="SBP"/>
</dbReference>
<feature type="transmembrane region" description="Helical" evidence="7">
    <location>
        <begin position="628"/>
        <end position="648"/>
    </location>
</feature>
<evidence type="ECO:0000256" key="5">
    <source>
        <dbReference type="ARBA" id="ARBA00022989"/>
    </source>
</evidence>
<gene>
    <name evidence="9" type="ORF">AVDCRST_MAG42-2986</name>
</gene>
<dbReference type="InterPro" id="IPR051393">
    <property type="entry name" value="ABC_transporter_permease"/>
</dbReference>
<comment type="subcellular location">
    <subcellularLocation>
        <location evidence="1 7">Cell membrane</location>
        <topology evidence="1 7">Multi-pass membrane protein</topology>
    </subcellularLocation>
</comment>
<feature type="transmembrane region" description="Helical" evidence="7">
    <location>
        <begin position="765"/>
        <end position="787"/>
    </location>
</feature>
<dbReference type="Gene3D" id="3.40.190.10">
    <property type="entry name" value="Periplasmic binding protein-like II"/>
    <property type="match status" value="1"/>
</dbReference>
<dbReference type="AlphaFoldDB" id="A0A6J4IVW7"/>
<dbReference type="PANTHER" id="PTHR30193">
    <property type="entry name" value="ABC TRANSPORTER PERMEASE PROTEIN"/>
    <property type="match status" value="1"/>
</dbReference>
<keyword evidence="5 7" id="KW-1133">Transmembrane helix</keyword>
<dbReference type="InterPro" id="IPR035906">
    <property type="entry name" value="MetI-like_sf"/>
</dbReference>
<evidence type="ECO:0000259" key="8">
    <source>
        <dbReference type="PROSITE" id="PS50928"/>
    </source>
</evidence>
<feature type="domain" description="ABC transmembrane type-1" evidence="8">
    <location>
        <begin position="623"/>
        <end position="834"/>
    </location>
</feature>
<dbReference type="PROSITE" id="PS50928">
    <property type="entry name" value="ABC_TM1"/>
    <property type="match status" value="1"/>
</dbReference>
<feature type="transmembrane region" description="Helical" evidence="7">
    <location>
        <begin position="565"/>
        <end position="591"/>
    </location>
</feature>
<reference evidence="9" key="1">
    <citation type="submission" date="2020-02" db="EMBL/GenBank/DDBJ databases">
        <authorList>
            <person name="Meier V. D."/>
        </authorList>
    </citation>
    <scope>NUCLEOTIDE SEQUENCE</scope>
    <source>
        <strain evidence="9">AVDCRST_MAG42</strain>
    </source>
</reference>
<comment type="similarity">
    <text evidence="7">Belongs to the binding-protein-dependent transport system permease family.</text>
</comment>
<dbReference type="InterPro" id="IPR000515">
    <property type="entry name" value="MetI-like"/>
</dbReference>